<accession>A0AB73IPX3</accession>
<proteinExistence type="predicted"/>
<sequence length="532" mass="59324">MASSDATLPDDIEALRALLIAREAALREHEGELTGLRDTVTMLRKTLSDRALEIEHLKLWIAKLQRMQFGRKSEKIDRQIEQLELRLEDLQADDGAATVDAPTRPRSETGKSTGRKPLPQHLHREDVVHQPEDACCPQCGGTLGDLGEDVSEQLDYVPGHWRVIRHRRLKKACTCCDCIVQAAAPNRPIDRGMPGPGLLAHVLVGKFCDHLPLYRQSVIYARDGVELSRSTLADWVGQCSALLRPLVDVVRRYVMAASKIHADDTPVPVLEPGNGKTRTARLWTYVRDDRPAGSKDAPAVWFAYSPTRAGEYPQAHLKDFRGTLQADAFAGYNAIYESGDVREAACMAHARRKFHDLFVARRNEVNTEALRRIGELYAIETAIRGRPPDERRRVRQEQARPLLDAFKMWLRSTLATVSQKGDTAKAINYALNQWAALTLYIDDGAVEIDNNAAERALRAVALGRKNFLHFGSDSGGERGAAIYTLVGTAKLNGLDPEAYLRHVIARIAEHPVNRVDELLPWVVADQLHHDAA</sequence>
<organism evidence="6 7">
    <name type="scientific">Paraburkholderia caledonica</name>
    <dbReference type="NCBI Taxonomy" id="134536"/>
    <lineage>
        <taxon>Bacteria</taxon>
        <taxon>Pseudomonadati</taxon>
        <taxon>Pseudomonadota</taxon>
        <taxon>Betaproteobacteria</taxon>
        <taxon>Burkholderiales</taxon>
        <taxon>Burkholderiaceae</taxon>
        <taxon>Paraburkholderia</taxon>
    </lineage>
</organism>
<dbReference type="InterPro" id="IPR039552">
    <property type="entry name" value="IS66_C"/>
</dbReference>
<dbReference type="InterPro" id="IPR024463">
    <property type="entry name" value="Transposase_TnpC_homeodom"/>
</dbReference>
<dbReference type="Pfam" id="PF13007">
    <property type="entry name" value="LZ_Tnp_IS66"/>
    <property type="match status" value="1"/>
</dbReference>
<dbReference type="PANTHER" id="PTHR33678">
    <property type="entry name" value="BLL1576 PROTEIN"/>
    <property type="match status" value="1"/>
</dbReference>
<evidence type="ECO:0000313" key="6">
    <source>
        <dbReference type="EMBL" id="MDP9652058.1"/>
    </source>
</evidence>
<protein>
    <submittedName>
        <fullName evidence="6">Transposase</fullName>
    </submittedName>
</protein>
<name>A0AB73IPX3_9BURK</name>
<comment type="caution">
    <text evidence="6">The sequence shown here is derived from an EMBL/GenBank/DDBJ whole genome shotgun (WGS) entry which is preliminary data.</text>
</comment>
<feature type="domain" description="Transposase IS66 C-terminal" evidence="5">
    <location>
        <begin position="484"/>
        <end position="521"/>
    </location>
</feature>
<dbReference type="InterPro" id="IPR052344">
    <property type="entry name" value="Transposase-related"/>
</dbReference>
<dbReference type="EMBL" id="JAURTK010000058">
    <property type="protein sequence ID" value="MDP9652058.1"/>
    <property type="molecule type" value="Genomic_DNA"/>
</dbReference>
<evidence type="ECO:0000259" key="2">
    <source>
        <dbReference type="Pfam" id="PF03050"/>
    </source>
</evidence>
<dbReference type="InterPro" id="IPR024474">
    <property type="entry name" value="Znf_dom_IS66"/>
</dbReference>
<feature type="domain" description="Transposase IS66 zinc-finger binding" evidence="3">
    <location>
        <begin position="134"/>
        <end position="177"/>
    </location>
</feature>
<feature type="domain" description="Transposase TnpC homeodomain" evidence="4">
    <location>
        <begin position="56"/>
        <end position="127"/>
    </location>
</feature>
<gene>
    <name evidence="6" type="ORF">J2793_007533</name>
</gene>
<feature type="domain" description="Transposase IS66 central" evidence="2">
    <location>
        <begin position="191"/>
        <end position="477"/>
    </location>
</feature>
<dbReference type="Pfam" id="PF03050">
    <property type="entry name" value="DDE_Tnp_IS66"/>
    <property type="match status" value="1"/>
</dbReference>
<dbReference type="AlphaFoldDB" id="A0AB73IPX3"/>
<reference evidence="6" key="1">
    <citation type="submission" date="2023-07" db="EMBL/GenBank/DDBJ databases">
        <title>Sorghum-associated microbial communities from plants grown in Nebraska, USA.</title>
        <authorList>
            <person name="Schachtman D."/>
        </authorList>
    </citation>
    <scope>NUCLEOTIDE SEQUENCE</scope>
    <source>
        <strain evidence="6">DS1061</strain>
    </source>
</reference>
<dbReference type="NCBIfam" id="NF033517">
    <property type="entry name" value="transpos_IS66"/>
    <property type="match status" value="1"/>
</dbReference>
<dbReference type="InterPro" id="IPR004291">
    <property type="entry name" value="Transposase_IS66_central"/>
</dbReference>
<feature type="region of interest" description="Disordered" evidence="1">
    <location>
        <begin position="94"/>
        <end position="120"/>
    </location>
</feature>
<dbReference type="Pfam" id="PF13817">
    <property type="entry name" value="DDE_Tnp_IS66_C"/>
    <property type="match status" value="1"/>
</dbReference>
<evidence type="ECO:0000259" key="4">
    <source>
        <dbReference type="Pfam" id="PF13007"/>
    </source>
</evidence>
<evidence type="ECO:0000313" key="7">
    <source>
        <dbReference type="Proteomes" id="UP001229486"/>
    </source>
</evidence>
<dbReference type="PANTHER" id="PTHR33678:SF1">
    <property type="entry name" value="BLL1576 PROTEIN"/>
    <property type="match status" value="1"/>
</dbReference>
<dbReference type="RefSeq" id="WP_392396530.1">
    <property type="nucleotide sequence ID" value="NZ_JAURTK010000058.1"/>
</dbReference>
<evidence type="ECO:0000259" key="3">
    <source>
        <dbReference type="Pfam" id="PF13005"/>
    </source>
</evidence>
<dbReference type="Proteomes" id="UP001229486">
    <property type="component" value="Unassembled WGS sequence"/>
</dbReference>
<evidence type="ECO:0000256" key="1">
    <source>
        <dbReference type="SAM" id="MobiDB-lite"/>
    </source>
</evidence>
<dbReference type="Pfam" id="PF13005">
    <property type="entry name" value="zf-IS66"/>
    <property type="match status" value="1"/>
</dbReference>
<evidence type="ECO:0000259" key="5">
    <source>
        <dbReference type="Pfam" id="PF13817"/>
    </source>
</evidence>